<dbReference type="AlphaFoldDB" id="A0A7V0LTU3"/>
<dbReference type="EMBL" id="DRDR01000056">
    <property type="protein sequence ID" value="HDL60063.1"/>
    <property type="molecule type" value="Genomic_DNA"/>
</dbReference>
<proteinExistence type="predicted"/>
<organism evidence="1">
    <name type="scientific">candidate division WOR-3 bacterium</name>
    <dbReference type="NCBI Taxonomy" id="2052148"/>
    <lineage>
        <taxon>Bacteria</taxon>
        <taxon>Bacteria division WOR-3</taxon>
    </lineage>
</organism>
<accession>A0A7V0LTU3</accession>
<comment type="caution">
    <text evidence="1">The sequence shown here is derived from an EMBL/GenBank/DDBJ whole genome shotgun (WGS) entry which is preliminary data.</text>
</comment>
<gene>
    <name evidence="1" type="ORF">ENH14_01260</name>
</gene>
<protein>
    <submittedName>
        <fullName evidence="1">Uncharacterized protein</fullName>
    </submittedName>
</protein>
<name>A0A7V0LTU3_UNCW3</name>
<sequence length="120" mass="14396">MQDLYQWSKLFRIFLSTGIENIPSYYIEDNPDLLKEIVEFEIASWITRHFPSDWQQFVRAEDDIFLFSRKFVEEIFGEGPVEGEWCVMNVEIKRFGTIIKFRKFEERSESRKVDSVQGRG</sequence>
<reference evidence="1" key="1">
    <citation type="journal article" date="2020" name="mSystems">
        <title>Genome- and Community-Level Interaction Insights into Carbon Utilization and Element Cycling Functions of Hydrothermarchaeota in Hydrothermal Sediment.</title>
        <authorList>
            <person name="Zhou Z."/>
            <person name="Liu Y."/>
            <person name="Xu W."/>
            <person name="Pan J."/>
            <person name="Luo Z.H."/>
            <person name="Li M."/>
        </authorList>
    </citation>
    <scope>NUCLEOTIDE SEQUENCE [LARGE SCALE GENOMIC DNA]</scope>
    <source>
        <strain evidence="1">HyVt-28</strain>
    </source>
</reference>
<dbReference type="Proteomes" id="UP000886381">
    <property type="component" value="Unassembled WGS sequence"/>
</dbReference>
<evidence type="ECO:0000313" key="1">
    <source>
        <dbReference type="EMBL" id="HDL60063.1"/>
    </source>
</evidence>